<dbReference type="PROSITE" id="PS50115">
    <property type="entry name" value="ARFGAP"/>
    <property type="match status" value="1"/>
</dbReference>
<evidence type="ECO:0000256" key="1">
    <source>
        <dbReference type="PROSITE-ProRule" id="PRU00288"/>
    </source>
</evidence>
<dbReference type="SUPFAM" id="SSF57863">
    <property type="entry name" value="ArfGap/RecO-like zinc finger"/>
    <property type="match status" value="1"/>
</dbReference>
<feature type="region of interest" description="Disordered" evidence="2">
    <location>
        <begin position="246"/>
        <end position="267"/>
    </location>
</feature>
<feature type="domain" description="Arf-GAP" evidence="3">
    <location>
        <begin position="14"/>
        <end position="133"/>
    </location>
</feature>
<dbReference type="PANTHER" id="PTHR46085">
    <property type="entry name" value="ARFGAP/RECO-RELATED"/>
    <property type="match status" value="1"/>
</dbReference>
<feature type="region of interest" description="Disordered" evidence="2">
    <location>
        <begin position="173"/>
        <end position="195"/>
    </location>
</feature>
<feature type="compositionally biased region" description="Polar residues" evidence="2">
    <location>
        <begin position="448"/>
        <end position="466"/>
    </location>
</feature>
<protein>
    <recommendedName>
        <fullName evidence="3">Arf-GAP domain-containing protein</fullName>
    </recommendedName>
</protein>
<keyword evidence="1" id="KW-0479">Metal-binding</keyword>
<dbReference type="AlphaFoldDB" id="A0A7S2X484"/>
<feature type="region of interest" description="Disordered" evidence="2">
    <location>
        <begin position="416"/>
        <end position="466"/>
    </location>
</feature>
<evidence type="ECO:0000313" key="4">
    <source>
        <dbReference type="EMBL" id="CAD9722108.1"/>
    </source>
</evidence>
<dbReference type="GO" id="GO:0005096">
    <property type="term" value="F:GTPase activator activity"/>
    <property type="evidence" value="ECO:0007669"/>
    <property type="project" value="InterPro"/>
</dbReference>
<dbReference type="InterPro" id="IPR037278">
    <property type="entry name" value="ARFGAP/RecO"/>
</dbReference>
<evidence type="ECO:0000259" key="3">
    <source>
        <dbReference type="PROSITE" id="PS50115"/>
    </source>
</evidence>
<name>A0A7S2X484_9CHLO</name>
<reference evidence="4" key="1">
    <citation type="submission" date="2021-01" db="EMBL/GenBank/DDBJ databases">
        <authorList>
            <person name="Corre E."/>
            <person name="Pelletier E."/>
            <person name="Niang G."/>
            <person name="Scheremetjew M."/>
            <person name="Finn R."/>
            <person name="Kale V."/>
            <person name="Holt S."/>
            <person name="Cochrane G."/>
            <person name="Meng A."/>
            <person name="Brown T."/>
            <person name="Cohen L."/>
        </authorList>
    </citation>
    <scope>NUCLEOTIDE SEQUENCE</scope>
    <source>
        <strain evidence="4">RCC2335</strain>
    </source>
</reference>
<organism evidence="4">
    <name type="scientific">Chloropicon roscoffensis</name>
    <dbReference type="NCBI Taxonomy" id="1461544"/>
    <lineage>
        <taxon>Eukaryota</taxon>
        <taxon>Viridiplantae</taxon>
        <taxon>Chlorophyta</taxon>
        <taxon>Chloropicophyceae</taxon>
        <taxon>Chloropicales</taxon>
        <taxon>Chloropicaceae</taxon>
        <taxon>Chloropicon</taxon>
    </lineage>
</organism>
<keyword evidence="1" id="KW-0863">Zinc-finger</keyword>
<proteinExistence type="predicted"/>
<accession>A0A7S2X484</accession>
<dbReference type="Pfam" id="PF01412">
    <property type="entry name" value="ArfGap"/>
    <property type="match status" value="1"/>
</dbReference>
<dbReference type="SMART" id="SM00105">
    <property type="entry name" value="ArfGap"/>
    <property type="match status" value="1"/>
</dbReference>
<dbReference type="InterPro" id="IPR044820">
    <property type="entry name" value="AGD14-like"/>
</dbReference>
<sequence>MNASRQKKLDAQHEKIIRNLLRLPQNRQCMTCATKTTPQYVCTTFCTFICTTCSGVHRGFGYRVKSISYASFTPQEVEDLKNGGNEAARRKYLATWTKDQINVPDEGNERAINKFIDKVFETKRFVGREEEAAPPAPAAPVADLSTPPPPAAPVAVALQAPVVSSAGSWVAFGDDTPAPTPAAQAQASPAPPADPFAAAMATPPAPAAAAVPADPFAISAPVAAVELAQPAASSAAQATDWVAFDTPGPQPGPAAEPAPAVKEEEPGRKELPLDLFTMEEPASTSAPPAPFQQQQQARAAQAFAQFGNTPGLAAAMTAQPQHPPPPQQPAAFVGMPGHFAPQEHQNHFGTLSPGNMGGVGMMGSAGMPGQYPPPQQQMQPQQQLGGVSPQTMGAGLGMGMGMPGAATNAAQGFGMGTGAGQFQQPQPVQQQQQQYGASPMGMGAFQQPAANQGGSARRFSSGNPFA</sequence>
<gene>
    <name evidence="4" type="ORF">CROS1312_LOCUS1376</name>
</gene>
<dbReference type="EMBL" id="HBHM01001753">
    <property type="protein sequence ID" value="CAD9722108.1"/>
    <property type="molecule type" value="Transcribed_RNA"/>
</dbReference>
<dbReference type="GO" id="GO:0008270">
    <property type="term" value="F:zinc ion binding"/>
    <property type="evidence" value="ECO:0007669"/>
    <property type="project" value="UniProtKB-KW"/>
</dbReference>
<keyword evidence="1" id="KW-0862">Zinc</keyword>
<feature type="compositionally biased region" description="Low complexity" evidence="2">
    <location>
        <begin position="421"/>
        <end position="434"/>
    </location>
</feature>
<dbReference type="InterPro" id="IPR001164">
    <property type="entry name" value="ArfGAP_dom"/>
</dbReference>
<evidence type="ECO:0000256" key="2">
    <source>
        <dbReference type="SAM" id="MobiDB-lite"/>
    </source>
</evidence>
<dbReference type="InterPro" id="IPR038508">
    <property type="entry name" value="ArfGAP_dom_sf"/>
</dbReference>
<dbReference type="Gene3D" id="1.10.220.150">
    <property type="entry name" value="Arf GTPase activating protein"/>
    <property type="match status" value="1"/>
</dbReference>
<dbReference type="PRINTS" id="PR00405">
    <property type="entry name" value="REVINTRACTNG"/>
</dbReference>